<keyword evidence="2" id="KW-0472">Membrane</keyword>
<dbReference type="EMBL" id="LR134356">
    <property type="protein sequence ID" value="VEG57444.1"/>
    <property type="molecule type" value="Genomic_DNA"/>
</dbReference>
<dbReference type="Proteomes" id="UP000279306">
    <property type="component" value="Chromosome"/>
</dbReference>
<reference evidence="3 4" key="1">
    <citation type="submission" date="2018-12" db="EMBL/GenBank/DDBJ databases">
        <authorList>
            <consortium name="Pathogen Informatics"/>
        </authorList>
    </citation>
    <scope>NUCLEOTIDE SEQUENCE [LARGE SCALE GENOMIC DNA]</scope>
    <source>
        <strain evidence="3 4">NCTC10437</strain>
    </source>
</reference>
<feature type="region of interest" description="Disordered" evidence="1">
    <location>
        <begin position="211"/>
        <end position="246"/>
    </location>
</feature>
<dbReference type="KEGG" id="mauu:NCTC10437_04454"/>
<feature type="compositionally biased region" description="Polar residues" evidence="1">
    <location>
        <begin position="233"/>
        <end position="246"/>
    </location>
</feature>
<name>A0A3S4S164_MYCAU</name>
<proteinExistence type="predicted"/>
<keyword evidence="2" id="KW-1133">Transmembrane helix</keyword>
<organism evidence="3 4">
    <name type="scientific">Mycolicibacterium aurum</name>
    <name type="common">Mycobacterium aurum</name>
    <dbReference type="NCBI Taxonomy" id="1791"/>
    <lineage>
        <taxon>Bacteria</taxon>
        <taxon>Bacillati</taxon>
        <taxon>Actinomycetota</taxon>
        <taxon>Actinomycetes</taxon>
        <taxon>Mycobacteriales</taxon>
        <taxon>Mycobacteriaceae</taxon>
        <taxon>Mycolicibacterium</taxon>
    </lineage>
</organism>
<evidence type="ECO:0000313" key="4">
    <source>
        <dbReference type="Proteomes" id="UP000279306"/>
    </source>
</evidence>
<gene>
    <name evidence="3" type="ORF">NCTC10437_04454</name>
</gene>
<evidence type="ECO:0008006" key="5">
    <source>
        <dbReference type="Google" id="ProtNLM"/>
    </source>
</evidence>
<evidence type="ECO:0000256" key="2">
    <source>
        <dbReference type="SAM" id="Phobius"/>
    </source>
</evidence>
<feature type="region of interest" description="Disordered" evidence="1">
    <location>
        <begin position="1"/>
        <end position="44"/>
    </location>
</feature>
<feature type="transmembrane region" description="Helical" evidence="2">
    <location>
        <begin position="91"/>
        <end position="110"/>
    </location>
</feature>
<keyword evidence="4" id="KW-1185">Reference proteome</keyword>
<accession>A0A3S4S164</accession>
<dbReference type="STRING" id="1791.GCA_001049355_03060"/>
<feature type="compositionally biased region" description="Low complexity" evidence="1">
    <location>
        <begin position="7"/>
        <end position="33"/>
    </location>
</feature>
<evidence type="ECO:0000256" key="1">
    <source>
        <dbReference type="SAM" id="MobiDB-lite"/>
    </source>
</evidence>
<dbReference type="AlphaFoldDB" id="A0A3S4S164"/>
<protein>
    <recommendedName>
        <fullName evidence="5">Transmembrane protein</fullName>
    </recommendedName>
</protein>
<evidence type="ECO:0000313" key="3">
    <source>
        <dbReference type="EMBL" id="VEG57444.1"/>
    </source>
</evidence>
<feature type="transmembrane region" description="Helical" evidence="2">
    <location>
        <begin position="116"/>
        <end position="135"/>
    </location>
</feature>
<keyword evidence="2" id="KW-0812">Transmembrane</keyword>
<sequence>MINGNEAAQSPGQQPTAPAPQAEPTVAPVPTTPRQSWTMPKSPITREHVDTVGRAATKAVIGVAKAIAAVARYGGGVVRQIWRAIDQVPPALQALSLCGVLMLLGVVGSIALSGTAGLLCAIVVVPVCSIAVGALGHRWFGRHDAEQADDRGHAAAETSELERSVAYVDKKLTLALNSFGSERHQQAVIALFQAKTAVELALGTEQDTASHIDEPVSVDDYGLRPRIQAGPASRSTLPESNSLAAS</sequence>